<evidence type="ECO:0000313" key="2">
    <source>
        <dbReference type="EMBL" id="KFB07940.1"/>
    </source>
</evidence>
<comment type="caution">
    <text evidence="2">The sequence shown here is derived from an EMBL/GenBank/DDBJ whole genome shotgun (WGS) entry which is preliminary data.</text>
</comment>
<gene>
    <name evidence="2" type="ORF">P271_805</name>
</gene>
<accession>A0A084U4Q4</accession>
<dbReference type="RefSeq" id="WP_004024895.1">
    <property type="nucleotide sequence ID" value="NZ_AWQU01000043.1"/>
</dbReference>
<keyword evidence="1" id="KW-1133">Transmembrane helix</keyword>
<dbReference type="Proteomes" id="UP000028523">
    <property type="component" value="Unassembled WGS sequence"/>
</dbReference>
<organism evidence="2 3">
    <name type="scientific">Malacoplasma iowae DK-CPA</name>
    <dbReference type="NCBI Taxonomy" id="1394179"/>
    <lineage>
        <taxon>Bacteria</taxon>
        <taxon>Bacillati</taxon>
        <taxon>Mycoplasmatota</taxon>
        <taxon>Mycoplasmoidales</taxon>
        <taxon>Mycoplasmoidaceae</taxon>
        <taxon>Malacoplasma</taxon>
    </lineage>
</organism>
<evidence type="ECO:0000256" key="1">
    <source>
        <dbReference type="SAM" id="Phobius"/>
    </source>
</evidence>
<keyword evidence="3" id="KW-1185">Reference proteome</keyword>
<keyword evidence="1" id="KW-0472">Membrane</keyword>
<feature type="transmembrane region" description="Helical" evidence="1">
    <location>
        <begin position="199"/>
        <end position="222"/>
    </location>
</feature>
<evidence type="ECO:0000313" key="3">
    <source>
        <dbReference type="Proteomes" id="UP000028523"/>
    </source>
</evidence>
<sequence length="225" mass="26670">MNKFADISLSTTRVKKYKSYRLEIKKDYEAYSKKIEEKDELKLIEKKIKKIDPNLIIKNKELDFFMDVIVNEVNDHGYIKEAIYLITSIKNNNKFQEILEKTENLEIDSTTHDPSFDKKGNITSEWLKSSDVYNKLLEIKKWHDFSADNFQQIKLNIQENLFRFKDALYNTQNPNFVKNAFPKKIMTTKLWKNKNNKKVFFVLVTCFLVSMLAVIIFLILFLTGV</sequence>
<dbReference type="AlphaFoldDB" id="A0A084U4Q4"/>
<reference evidence="2 3" key="1">
    <citation type="journal article" date="2014" name="PLoS ONE">
        <title>Reduction of Hydrogen Peroxide Accumulation and Toxicity by a Catalase from Mycoplasma iowae.</title>
        <authorList>
            <person name="Pritchard R.E."/>
            <person name="Prassinos A.J."/>
            <person name="Osborne J.D."/>
            <person name="Raviv Z."/>
            <person name="Balish M.F."/>
        </authorList>
    </citation>
    <scope>NUCLEOTIDE SEQUENCE [LARGE SCALE GENOMIC DNA]</scope>
    <source>
        <strain evidence="2 3">DK-CPA</strain>
    </source>
</reference>
<dbReference type="EMBL" id="AWQU01000043">
    <property type="protein sequence ID" value="KFB07940.1"/>
    <property type="molecule type" value="Genomic_DNA"/>
</dbReference>
<name>A0A084U4Q4_MALIO</name>
<dbReference type="GeneID" id="96867054"/>
<keyword evidence="1" id="KW-0812">Transmembrane</keyword>
<protein>
    <submittedName>
        <fullName evidence="2">Uncharacterized protein</fullName>
    </submittedName>
</protein>
<proteinExistence type="predicted"/>